<dbReference type="Proteomes" id="UP000256977">
    <property type="component" value="Unassembled WGS sequence"/>
</dbReference>
<organism evidence="1 2">
    <name type="scientific">Cohnella phaseoli</name>
    <dbReference type="NCBI Taxonomy" id="456490"/>
    <lineage>
        <taxon>Bacteria</taxon>
        <taxon>Bacillati</taxon>
        <taxon>Bacillota</taxon>
        <taxon>Bacilli</taxon>
        <taxon>Bacillales</taxon>
        <taxon>Paenibacillaceae</taxon>
        <taxon>Cohnella</taxon>
    </lineage>
</organism>
<name>A0A3D9IP56_9BACL</name>
<dbReference type="AlphaFoldDB" id="A0A3D9IP56"/>
<dbReference type="RefSeq" id="WP_116063631.1">
    <property type="nucleotide sequence ID" value="NZ_QRDZ01000025.1"/>
</dbReference>
<dbReference type="EMBL" id="QRDZ01000025">
    <property type="protein sequence ID" value="RED63515.1"/>
    <property type="molecule type" value="Genomic_DNA"/>
</dbReference>
<sequence length="62" mass="7103">MASRMVYSTEEIDISADSDKRLVRIELSSSGYRQRYVSLVIEEREELERIIAALQEAKASLP</sequence>
<comment type="caution">
    <text evidence="1">The sequence shown here is derived from an EMBL/GenBank/DDBJ whole genome shotgun (WGS) entry which is preliminary data.</text>
</comment>
<evidence type="ECO:0000313" key="1">
    <source>
        <dbReference type="EMBL" id="RED63515.1"/>
    </source>
</evidence>
<evidence type="ECO:0000313" key="2">
    <source>
        <dbReference type="Proteomes" id="UP000256977"/>
    </source>
</evidence>
<proteinExistence type="predicted"/>
<dbReference type="OrthoDB" id="2628251at2"/>
<keyword evidence="2" id="KW-1185">Reference proteome</keyword>
<protein>
    <submittedName>
        <fullName evidence="1">Uncharacterized protein</fullName>
    </submittedName>
</protein>
<reference evidence="1 2" key="1">
    <citation type="submission" date="2018-07" db="EMBL/GenBank/DDBJ databases">
        <title>Genomic Encyclopedia of Type Strains, Phase III (KMG-III): the genomes of soil and plant-associated and newly described type strains.</title>
        <authorList>
            <person name="Whitman W."/>
        </authorList>
    </citation>
    <scope>NUCLEOTIDE SEQUENCE [LARGE SCALE GENOMIC DNA]</scope>
    <source>
        <strain evidence="1 2">CECT 7287</strain>
    </source>
</reference>
<accession>A0A3D9IP56</accession>
<gene>
    <name evidence="1" type="ORF">DFP98_12562</name>
</gene>